<dbReference type="Pfam" id="PF05163">
    <property type="entry name" value="DinB"/>
    <property type="match status" value="1"/>
</dbReference>
<gene>
    <name evidence="3" type="ORF">PAESOLCIP111_04601</name>
</gene>
<evidence type="ECO:0000256" key="2">
    <source>
        <dbReference type="PIRSR" id="PIRSR607837-1"/>
    </source>
</evidence>
<feature type="binding site" evidence="2">
    <location>
        <position position="49"/>
    </location>
    <ligand>
        <name>a divalent metal cation</name>
        <dbReference type="ChEBI" id="CHEBI:60240"/>
    </ligand>
</feature>
<comment type="caution">
    <text evidence="3">The sequence shown here is derived from an EMBL/GenBank/DDBJ whole genome shotgun (WGS) entry which is preliminary data.</text>
</comment>
<dbReference type="InterPro" id="IPR007837">
    <property type="entry name" value="DinB"/>
</dbReference>
<evidence type="ECO:0000313" key="4">
    <source>
        <dbReference type="Proteomes" id="UP000693672"/>
    </source>
</evidence>
<protein>
    <recommendedName>
        <fullName evidence="5">Damage-inducible protein DinB</fullName>
    </recommendedName>
</protein>
<evidence type="ECO:0000313" key="3">
    <source>
        <dbReference type="EMBL" id="CAG7644007.1"/>
    </source>
</evidence>
<sequence>MMYVTIQDFIDDYENETKTTQRLLDALTDESLRQEIAPGYRTLGHLAWHLVPGASMLQQAGLRFEVPAERKEPPASADTIAQAYQRTTRALIEAVRAQWMDETLQETNLVYEMPWKNGLTLAIFLRHEIHHRGQLTVLMRQAGLPLSGVYGPTKEEWAAFGMAAPAI</sequence>
<feature type="binding site" evidence="2">
    <location>
        <position position="131"/>
    </location>
    <ligand>
        <name>a divalent metal cation</name>
        <dbReference type="ChEBI" id="CHEBI:60240"/>
    </ligand>
</feature>
<evidence type="ECO:0008006" key="5">
    <source>
        <dbReference type="Google" id="ProtNLM"/>
    </source>
</evidence>
<accession>A0A916NYD6</accession>
<keyword evidence="4" id="KW-1185">Reference proteome</keyword>
<dbReference type="EMBL" id="CAJVAS010000026">
    <property type="protein sequence ID" value="CAG7644007.1"/>
    <property type="molecule type" value="Genomic_DNA"/>
</dbReference>
<name>A0A916NYD6_9BACL</name>
<dbReference type="Proteomes" id="UP000693672">
    <property type="component" value="Unassembled WGS sequence"/>
</dbReference>
<feature type="binding site" evidence="2">
    <location>
        <position position="127"/>
    </location>
    <ligand>
        <name>a divalent metal cation</name>
        <dbReference type="ChEBI" id="CHEBI:60240"/>
    </ligand>
</feature>
<proteinExistence type="predicted"/>
<dbReference type="GO" id="GO:0046872">
    <property type="term" value="F:metal ion binding"/>
    <property type="evidence" value="ECO:0007669"/>
    <property type="project" value="UniProtKB-KW"/>
</dbReference>
<evidence type="ECO:0000256" key="1">
    <source>
        <dbReference type="ARBA" id="ARBA00022723"/>
    </source>
</evidence>
<reference evidence="3" key="1">
    <citation type="submission" date="2021-06" db="EMBL/GenBank/DDBJ databases">
        <authorList>
            <person name="Criscuolo A."/>
        </authorList>
    </citation>
    <scope>NUCLEOTIDE SEQUENCE</scope>
    <source>
        <strain evidence="3">CIP111600</strain>
    </source>
</reference>
<keyword evidence="1 2" id="KW-0479">Metal-binding</keyword>
<organism evidence="3 4">
    <name type="scientific">Paenibacillus solanacearum</name>
    <dbReference type="NCBI Taxonomy" id="2048548"/>
    <lineage>
        <taxon>Bacteria</taxon>
        <taxon>Bacillati</taxon>
        <taxon>Bacillota</taxon>
        <taxon>Bacilli</taxon>
        <taxon>Bacillales</taxon>
        <taxon>Paenibacillaceae</taxon>
        <taxon>Paenibacillus</taxon>
    </lineage>
</organism>
<dbReference type="AlphaFoldDB" id="A0A916NYD6"/>